<accession>A0A512C1W9</accession>
<organism evidence="1 2">
    <name type="scientific">Microvirga aerophila</name>
    <dbReference type="NCBI Taxonomy" id="670291"/>
    <lineage>
        <taxon>Bacteria</taxon>
        <taxon>Pseudomonadati</taxon>
        <taxon>Pseudomonadota</taxon>
        <taxon>Alphaproteobacteria</taxon>
        <taxon>Hyphomicrobiales</taxon>
        <taxon>Methylobacteriaceae</taxon>
        <taxon>Microvirga</taxon>
    </lineage>
</organism>
<comment type="caution">
    <text evidence="1">The sequence shown here is derived from an EMBL/GenBank/DDBJ whole genome shotgun (WGS) entry which is preliminary data.</text>
</comment>
<reference evidence="1 2" key="1">
    <citation type="submission" date="2019-07" db="EMBL/GenBank/DDBJ databases">
        <title>Whole genome shotgun sequence of Microvirga aerophila NBRC 106136.</title>
        <authorList>
            <person name="Hosoyama A."/>
            <person name="Uohara A."/>
            <person name="Ohji S."/>
            <person name="Ichikawa N."/>
        </authorList>
    </citation>
    <scope>NUCLEOTIDE SEQUENCE [LARGE SCALE GENOMIC DNA]</scope>
    <source>
        <strain evidence="1 2">NBRC 106136</strain>
    </source>
</reference>
<dbReference type="InterPro" id="IPR010260">
    <property type="entry name" value="AlpA"/>
</dbReference>
<dbReference type="EMBL" id="BJYU01000165">
    <property type="protein sequence ID" value="GEO18206.1"/>
    <property type="molecule type" value="Genomic_DNA"/>
</dbReference>
<dbReference type="RefSeq" id="WP_147022901.1">
    <property type="nucleotide sequence ID" value="NZ_BJYU01000165.1"/>
</dbReference>
<dbReference type="Proteomes" id="UP000321085">
    <property type="component" value="Unassembled WGS sequence"/>
</dbReference>
<keyword evidence="2" id="KW-1185">Reference proteome</keyword>
<evidence type="ECO:0000313" key="1">
    <source>
        <dbReference type="EMBL" id="GEO18206.1"/>
    </source>
</evidence>
<name>A0A512C1W9_9HYPH</name>
<dbReference type="Pfam" id="PF05930">
    <property type="entry name" value="Phage_AlpA"/>
    <property type="match status" value="1"/>
</dbReference>
<dbReference type="AlphaFoldDB" id="A0A512C1W9"/>
<protein>
    <submittedName>
        <fullName evidence="1">Uncharacterized protein</fullName>
    </submittedName>
</protein>
<proteinExistence type="predicted"/>
<dbReference type="Gene3D" id="1.10.238.160">
    <property type="match status" value="1"/>
</dbReference>
<dbReference type="SUPFAM" id="SSF46955">
    <property type="entry name" value="Putative DNA-binding domain"/>
    <property type="match status" value="1"/>
</dbReference>
<sequence>MNSVAFYKSAVVERDNYDKLLLPREVQARVRLSPKTIYRLRRKNQFPAPIVLGERRHAWRESDIENWLTSRSKAALACPAEAE</sequence>
<gene>
    <name evidence="1" type="ORF">MAE02_59020</name>
</gene>
<evidence type="ECO:0000313" key="2">
    <source>
        <dbReference type="Proteomes" id="UP000321085"/>
    </source>
</evidence>
<dbReference type="InterPro" id="IPR009061">
    <property type="entry name" value="DNA-bd_dom_put_sf"/>
</dbReference>